<sequence length="106" mass="11918">IAFLYVCCFISLIPEIYPPIFTNSNSRNEFRMLQHHEDAEFKVPTTFRQRRSRAIARYSSQPGIPVTPVCSSPCCYFGGLCDGNSTRMDVAYKRGDGFEVLDVGPG</sequence>
<feature type="non-terminal residue" evidence="1">
    <location>
        <position position="106"/>
    </location>
</feature>
<reference evidence="1" key="1">
    <citation type="journal article" date="2016" name="Gigascience">
        <title>De novo construction of an expanded transcriptome assembly for the western tarnished plant bug, Lygus hesperus.</title>
        <authorList>
            <person name="Tassone E.E."/>
            <person name="Geib S.M."/>
            <person name="Hall B."/>
            <person name="Fabrick J.A."/>
            <person name="Brent C.S."/>
            <person name="Hull J.J."/>
        </authorList>
    </citation>
    <scope>NUCLEOTIDE SEQUENCE</scope>
</reference>
<proteinExistence type="predicted"/>
<protein>
    <submittedName>
        <fullName evidence="1">Uncharacterized protein</fullName>
    </submittedName>
</protein>
<name>A0A146M0D1_LYGHE</name>
<gene>
    <name evidence="1" type="ORF">g.27576</name>
</gene>
<accession>A0A146M0D1</accession>
<evidence type="ECO:0000313" key="1">
    <source>
        <dbReference type="EMBL" id="JAQ12050.1"/>
    </source>
</evidence>
<feature type="non-terminal residue" evidence="1">
    <location>
        <position position="1"/>
    </location>
</feature>
<dbReference type="AlphaFoldDB" id="A0A146M0D1"/>
<dbReference type="EMBL" id="GDHC01006579">
    <property type="protein sequence ID" value="JAQ12050.1"/>
    <property type="molecule type" value="Transcribed_RNA"/>
</dbReference>
<organism evidence="1">
    <name type="scientific">Lygus hesperus</name>
    <name type="common">Western plant bug</name>
    <dbReference type="NCBI Taxonomy" id="30085"/>
    <lineage>
        <taxon>Eukaryota</taxon>
        <taxon>Metazoa</taxon>
        <taxon>Ecdysozoa</taxon>
        <taxon>Arthropoda</taxon>
        <taxon>Hexapoda</taxon>
        <taxon>Insecta</taxon>
        <taxon>Pterygota</taxon>
        <taxon>Neoptera</taxon>
        <taxon>Paraneoptera</taxon>
        <taxon>Hemiptera</taxon>
        <taxon>Heteroptera</taxon>
        <taxon>Panheteroptera</taxon>
        <taxon>Cimicomorpha</taxon>
        <taxon>Miridae</taxon>
        <taxon>Mirini</taxon>
        <taxon>Lygus</taxon>
    </lineage>
</organism>